<comment type="function">
    <text evidence="1">Subunit of the oligosaccharyl transferase (OST) complex that catalyzes the initial transfer of a defined glycan (Glc(3)Man(9)GlcNAc(2) in eukaryotes) from the lipid carrier dolichol-pyrophosphate to an asparagine residue within an Asn-X-Ser/Thr consensus motif in nascent polypeptide chains, the first step in protein N-glycosylation. N-glycosylation occurs cotranslationally and the complex associates with the Sec61 complex at the channel-forming translocon complex that mediates protein translocation across the endoplasmic reticulum (ER). All subunits are required for a maximal enzyme activity.</text>
</comment>
<name>A0A016T523_9BILA</name>
<evidence type="ECO:0000313" key="10">
    <source>
        <dbReference type="EMBL" id="EYB97741.1"/>
    </source>
</evidence>
<keyword evidence="11" id="KW-1185">Reference proteome</keyword>
<sequence>MGKRHGKEGYKIERVFLRRCWFRITFQCATFPLICGTALVFAAHLTFRSTSQIRRRELLHMKKAKQGFLNGRISCAFICTGIAIVFLSGQMWNHIRRPPFVTRDRTRETIYVYNSPEFQLVAETYIVAALYAAITFGFILLNEAATLRHGAEGRKKLDSRPFFSITNNLLSYIGIACVAIFSWVLHSVFQNKVRGTYYELDWW</sequence>
<evidence type="ECO:0000256" key="8">
    <source>
        <dbReference type="ARBA" id="ARBA00023136"/>
    </source>
</evidence>
<evidence type="ECO:0000256" key="4">
    <source>
        <dbReference type="ARBA" id="ARBA00022692"/>
    </source>
</evidence>
<evidence type="ECO:0000256" key="2">
    <source>
        <dbReference type="ARBA" id="ARBA00004477"/>
    </source>
</evidence>
<proteinExistence type="inferred from homology"/>
<comment type="caution">
    <text evidence="10">The sequence shown here is derived from an EMBL/GenBank/DDBJ whole genome shotgun (WGS) entry which is preliminary data.</text>
</comment>
<dbReference type="InterPro" id="IPR021149">
    <property type="entry name" value="OligosaccharylTrfase_OST3/OST6"/>
</dbReference>
<dbReference type="STRING" id="53326.A0A016T523"/>
<dbReference type="Pfam" id="PF04756">
    <property type="entry name" value="OST3_OST6"/>
    <property type="match status" value="1"/>
</dbReference>
<dbReference type="GO" id="GO:0018279">
    <property type="term" value="P:protein N-linked glycosylation via asparagine"/>
    <property type="evidence" value="ECO:0007669"/>
    <property type="project" value="TreeGrafter"/>
</dbReference>
<dbReference type="PANTHER" id="PTHR12692:SF0">
    <property type="entry name" value="GH11935P"/>
    <property type="match status" value="1"/>
</dbReference>
<reference evidence="11" key="1">
    <citation type="journal article" date="2015" name="Nat. Genet.">
        <title>The genome and transcriptome of the zoonotic hookworm Ancylostoma ceylanicum identify infection-specific gene families.</title>
        <authorList>
            <person name="Schwarz E.M."/>
            <person name="Hu Y."/>
            <person name="Antoshechkin I."/>
            <person name="Miller M.M."/>
            <person name="Sternberg P.W."/>
            <person name="Aroian R.V."/>
        </authorList>
    </citation>
    <scope>NUCLEOTIDE SEQUENCE</scope>
    <source>
        <strain evidence="11">HY135</strain>
    </source>
</reference>
<comment type="similarity">
    <text evidence="3">Belongs to the OST3/OST6 family.</text>
</comment>
<dbReference type="Proteomes" id="UP000024635">
    <property type="component" value="Unassembled WGS sequence"/>
</dbReference>
<dbReference type="AlphaFoldDB" id="A0A016T523"/>
<keyword evidence="4 9" id="KW-0812">Transmembrane</keyword>
<comment type="subcellular location">
    <subcellularLocation>
        <location evidence="2">Endoplasmic reticulum membrane</location>
        <topology evidence="2">Multi-pass membrane protein</topology>
    </subcellularLocation>
</comment>
<protein>
    <submittedName>
        <fullName evidence="10">Uncharacterized protein</fullName>
    </submittedName>
</protein>
<evidence type="ECO:0000256" key="7">
    <source>
        <dbReference type="ARBA" id="ARBA00022989"/>
    </source>
</evidence>
<dbReference type="GO" id="GO:0008250">
    <property type="term" value="C:oligosaccharyltransferase complex"/>
    <property type="evidence" value="ECO:0007669"/>
    <property type="project" value="TreeGrafter"/>
</dbReference>
<dbReference type="OrthoDB" id="67566at2759"/>
<feature type="transmembrane region" description="Helical" evidence="9">
    <location>
        <begin position="124"/>
        <end position="141"/>
    </location>
</feature>
<dbReference type="PANTHER" id="PTHR12692">
    <property type="entry name" value="DOLICHYL-DIPHOSPHOOLIGOSACCHARIDE--PROTEIN GLYCOSYLTRANSFERASE-RELATED"/>
    <property type="match status" value="1"/>
</dbReference>
<feature type="transmembrane region" description="Helical" evidence="9">
    <location>
        <begin position="24"/>
        <end position="47"/>
    </location>
</feature>
<keyword evidence="8 9" id="KW-0472">Membrane</keyword>
<feature type="transmembrane region" description="Helical" evidence="9">
    <location>
        <begin position="68"/>
        <end position="89"/>
    </location>
</feature>
<evidence type="ECO:0000256" key="3">
    <source>
        <dbReference type="ARBA" id="ARBA00009561"/>
    </source>
</evidence>
<keyword evidence="5" id="KW-0732">Signal</keyword>
<evidence type="ECO:0000256" key="6">
    <source>
        <dbReference type="ARBA" id="ARBA00022824"/>
    </source>
</evidence>
<evidence type="ECO:0000256" key="5">
    <source>
        <dbReference type="ARBA" id="ARBA00022729"/>
    </source>
</evidence>
<dbReference type="EMBL" id="JARK01001473">
    <property type="protein sequence ID" value="EYB97741.1"/>
    <property type="molecule type" value="Genomic_DNA"/>
</dbReference>
<accession>A0A016T523</accession>
<keyword evidence="6" id="KW-0256">Endoplasmic reticulum</keyword>
<gene>
    <name evidence="10" type="primary">Acey_s0137.g1995</name>
    <name evidence="10" type="ORF">Y032_0137g1995</name>
</gene>
<evidence type="ECO:0000256" key="1">
    <source>
        <dbReference type="ARBA" id="ARBA00002791"/>
    </source>
</evidence>
<organism evidence="10 11">
    <name type="scientific">Ancylostoma ceylanicum</name>
    <dbReference type="NCBI Taxonomy" id="53326"/>
    <lineage>
        <taxon>Eukaryota</taxon>
        <taxon>Metazoa</taxon>
        <taxon>Ecdysozoa</taxon>
        <taxon>Nematoda</taxon>
        <taxon>Chromadorea</taxon>
        <taxon>Rhabditida</taxon>
        <taxon>Rhabditina</taxon>
        <taxon>Rhabditomorpha</taxon>
        <taxon>Strongyloidea</taxon>
        <taxon>Ancylostomatidae</taxon>
        <taxon>Ancylostomatinae</taxon>
        <taxon>Ancylostoma</taxon>
    </lineage>
</organism>
<evidence type="ECO:0000313" key="11">
    <source>
        <dbReference type="Proteomes" id="UP000024635"/>
    </source>
</evidence>
<feature type="transmembrane region" description="Helical" evidence="9">
    <location>
        <begin position="162"/>
        <end position="185"/>
    </location>
</feature>
<evidence type="ECO:0000256" key="9">
    <source>
        <dbReference type="SAM" id="Phobius"/>
    </source>
</evidence>
<keyword evidence="7 9" id="KW-1133">Transmembrane helix</keyword>